<proteinExistence type="predicted"/>
<dbReference type="Pfam" id="PF17427">
    <property type="entry name" value="Phi29_Phage_SSB"/>
    <property type="match status" value="1"/>
</dbReference>
<evidence type="ECO:0000313" key="1">
    <source>
        <dbReference type="EMBL" id="DAF46134.1"/>
    </source>
</evidence>
<dbReference type="InterPro" id="IPR035408">
    <property type="entry name" value="Phi29_Phage_SSB"/>
</dbReference>
<name>A0A8S5S5D1_9CAUD</name>
<reference evidence="1" key="1">
    <citation type="journal article" date="2021" name="Proc. Natl. Acad. Sci. U.S.A.">
        <title>A Catalog of Tens of Thousands of Viruses from Human Metagenomes Reveals Hidden Associations with Chronic Diseases.</title>
        <authorList>
            <person name="Tisza M.J."/>
            <person name="Buck C.B."/>
        </authorList>
    </citation>
    <scope>NUCLEOTIDE SEQUENCE</scope>
    <source>
        <strain evidence="1">CtEmK1</strain>
    </source>
</reference>
<organism evidence="1">
    <name type="scientific">Podoviridae sp. ctEmK1</name>
    <dbReference type="NCBI Taxonomy" id="2827727"/>
    <lineage>
        <taxon>Viruses</taxon>
        <taxon>Duplodnaviria</taxon>
        <taxon>Heunggongvirae</taxon>
        <taxon>Uroviricota</taxon>
        <taxon>Caudoviricetes</taxon>
    </lineage>
</organism>
<protein>
    <submittedName>
        <fullName evidence="1">SsDNA binding protein</fullName>
    </submittedName>
</protein>
<dbReference type="EMBL" id="BK032531">
    <property type="protein sequence ID" value="DAF46134.1"/>
    <property type="molecule type" value="Genomic_DNA"/>
</dbReference>
<accession>A0A8S5S5D1</accession>
<sequence length="119" mass="13060">MNKITITNASREFTEVEQYLMTMDAGIISMKDVADGESIPVDAYLEYKDTKNDGTEAELLSIITVDGKVYSTQSATFKSSLKSIHELMHGKPYAIVKRSGETKAGRAFVDCGLDVNSVK</sequence>